<evidence type="ECO:0000313" key="3">
    <source>
        <dbReference type="Proteomes" id="UP000201169"/>
    </source>
</evidence>
<feature type="transmembrane region" description="Helical" evidence="1">
    <location>
        <begin position="20"/>
        <end position="39"/>
    </location>
</feature>
<organism evidence="2 3">
    <name type="scientific">Campylobacter avium LMG 24591</name>
    <dbReference type="NCBI Taxonomy" id="522484"/>
    <lineage>
        <taxon>Bacteria</taxon>
        <taxon>Pseudomonadati</taxon>
        <taxon>Campylobacterota</taxon>
        <taxon>Epsilonproteobacteria</taxon>
        <taxon>Campylobacterales</taxon>
        <taxon>Campylobacteraceae</taxon>
        <taxon>Campylobacter</taxon>
    </lineage>
</organism>
<proteinExistence type="predicted"/>
<dbReference type="OrthoDB" id="5360525at2"/>
<dbReference type="PANTHER" id="PTHR38598">
    <property type="entry name" value="INNER MEMBRANE PROTEIN YJCH"/>
    <property type="match status" value="1"/>
</dbReference>
<dbReference type="Proteomes" id="UP000201169">
    <property type="component" value="Chromosome"/>
</dbReference>
<dbReference type="KEGG" id="cavi:CAV_0865"/>
<keyword evidence="1" id="KW-0812">Transmembrane</keyword>
<evidence type="ECO:0000256" key="1">
    <source>
        <dbReference type="SAM" id="Phobius"/>
    </source>
</evidence>
<keyword evidence="1" id="KW-1133">Transmembrane helix</keyword>
<dbReference type="GO" id="GO:0005886">
    <property type="term" value="C:plasma membrane"/>
    <property type="evidence" value="ECO:0007669"/>
    <property type="project" value="TreeGrafter"/>
</dbReference>
<keyword evidence="1" id="KW-0472">Membrane</keyword>
<dbReference type="RefSeq" id="WP_094325282.1">
    <property type="nucleotide sequence ID" value="NZ_CP022347.1"/>
</dbReference>
<dbReference type="Pfam" id="PF04341">
    <property type="entry name" value="DUF485"/>
    <property type="match status" value="1"/>
</dbReference>
<reference evidence="2 3" key="1">
    <citation type="submission" date="2017-07" db="EMBL/GenBank/DDBJ databases">
        <title>Analysis of two Campylobacter avium genomes and identification of a novel hippuricase gene.</title>
        <authorList>
            <person name="Miller W.G."/>
            <person name="Chapman M.H."/>
            <person name="Yee E."/>
            <person name="Revez J."/>
            <person name="Bono J.L."/>
            <person name="Rossi M."/>
        </authorList>
    </citation>
    <scope>NUCLEOTIDE SEQUENCE [LARGE SCALE GENOMIC DNA]</scope>
    <source>
        <strain evidence="2 3">LMG 24591</strain>
    </source>
</reference>
<dbReference type="AlphaFoldDB" id="A0A222MWT2"/>
<sequence>MKKVPTRDEAIKKFRNFVTFRNKISIFLSLVIIVLYYLFTIGIGAFPNLLGFSIGPSSISVGIVYGLALIIISVISTGLYTFFANQHFDKVQKEILEDLQDSGALKDLQDGKV</sequence>
<dbReference type="InterPro" id="IPR007436">
    <property type="entry name" value="DUF485"/>
</dbReference>
<feature type="transmembrane region" description="Helical" evidence="1">
    <location>
        <begin position="59"/>
        <end position="83"/>
    </location>
</feature>
<dbReference type="InterPro" id="IPR052959">
    <property type="entry name" value="Inner_membrane_assoc"/>
</dbReference>
<keyword evidence="3" id="KW-1185">Reference proteome</keyword>
<name>A0A222MWT2_9BACT</name>
<gene>
    <name evidence="2" type="ORF">CAV_0865</name>
</gene>
<accession>A0A222MWT2</accession>
<dbReference type="PANTHER" id="PTHR38598:SF1">
    <property type="entry name" value="INNER MEMBRANE PROTEIN YJCH"/>
    <property type="match status" value="1"/>
</dbReference>
<dbReference type="EMBL" id="CP022347">
    <property type="protein sequence ID" value="ASQ30527.1"/>
    <property type="molecule type" value="Genomic_DNA"/>
</dbReference>
<protein>
    <submittedName>
        <fullName evidence="2">DUF485 domain protein</fullName>
    </submittedName>
</protein>
<evidence type="ECO:0000313" key="2">
    <source>
        <dbReference type="EMBL" id="ASQ30527.1"/>
    </source>
</evidence>